<dbReference type="PANTHER" id="PTHR32027:SF9">
    <property type="entry name" value="BLL3847 PROTEIN"/>
    <property type="match status" value="1"/>
</dbReference>
<feature type="region of interest" description="Disordered" evidence="1">
    <location>
        <begin position="1"/>
        <end position="20"/>
    </location>
</feature>
<dbReference type="Proteomes" id="UP000467124">
    <property type="component" value="Unassembled WGS sequence"/>
</dbReference>
<dbReference type="RefSeq" id="WP_161110297.1">
    <property type="nucleotide sequence ID" value="NZ_WWHY01000001.1"/>
</dbReference>
<evidence type="ECO:0000313" key="3">
    <source>
        <dbReference type="EMBL" id="MYR31467.1"/>
    </source>
</evidence>
<accession>A0A7K2INR3</accession>
<dbReference type="InterPro" id="IPR032466">
    <property type="entry name" value="Metal_Hydrolase"/>
</dbReference>
<evidence type="ECO:0000313" key="4">
    <source>
        <dbReference type="Proteomes" id="UP000467124"/>
    </source>
</evidence>
<reference evidence="3 4" key="1">
    <citation type="journal article" date="2019" name="Nat. Commun.">
        <title>The antimicrobial potential of Streptomyces from insect microbiomes.</title>
        <authorList>
            <person name="Chevrette M.G."/>
            <person name="Carlson C.M."/>
            <person name="Ortega H.E."/>
            <person name="Thomas C."/>
            <person name="Ananiev G.E."/>
            <person name="Barns K.J."/>
            <person name="Book A.J."/>
            <person name="Cagnazzo J."/>
            <person name="Carlos C."/>
            <person name="Flanigan W."/>
            <person name="Grubbs K.J."/>
            <person name="Horn H.A."/>
            <person name="Hoffmann F.M."/>
            <person name="Klassen J.L."/>
            <person name="Knack J.J."/>
            <person name="Lewin G.R."/>
            <person name="McDonald B.R."/>
            <person name="Muller L."/>
            <person name="Melo W.G.P."/>
            <person name="Pinto-Tomas A.A."/>
            <person name="Schmitz A."/>
            <person name="Wendt-Pienkowski E."/>
            <person name="Wildman S."/>
            <person name="Zhao M."/>
            <person name="Zhang F."/>
            <person name="Bugni T.S."/>
            <person name="Andes D.R."/>
            <person name="Pupo M.T."/>
            <person name="Currie C.R."/>
        </authorList>
    </citation>
    <scope>NUCLEOTIDE SEQUENCE [LARGE SCALE GENOMIC DNA]</scope>
    <source>
        <strain evidence="3 4">SID5840</strain>
    </source>
</reference>
<keyword evidence="3" id="KW-0378">Hydrolase</keyword>
<evidence type="ECO:0000256" key="1">
    <source>
        <dbReference type="SAM" id="MobiDB-lite"/>
    </source>
</evidence>
<protein>
    <submittedName>
        <fullName evidence="3">Amidohydrolase family protein</fullName>
    </submittedName>
</protein>
<organism evidence="3 4">
    <name type="scientific">Nocardiopsis alba</name>
    <dbReference type="NCBI Taxonomy" id="53437"/>
    <lineage>
        <taxon>Bacteria</taxon>
        <taxon>Bacillati</taxon>
        <taxon>Actinomycetota</taxon>
        <taxon>Actinomycetes</taxon>
        <taxon>Streptosporangiales</taxon>
        <taxon>Nocardiopsidaceae</taxon>
        <taxon>Nocardiopsis</taxon>
    </lineage>
</organism>
<dbReference type="AlphaFoldDB" id="A0A7K2INR3"/>
<dbReference type="InterPro" id="IPR052349">
    <property type="entry name" value="Metallo-hydrolase_Enzymes"/>
</dbReference>
<dbReference type="InterPro" id="IPR011059">
    <property type="entry name" value="Metal-dep_hydrolase_composite"/>
</dbReference>
<gene>
    <name evidence="3" type="ORF">GTW20_04095</name>
</gene>
<proteinExistence type="predicted"/>
<dbReference type="InterPro" id="IPR013108">
    <property type="entry name" value="Amidohydro_3"/>
</dbReference>
<dbReference type="GO" id="GO:0016814">
    <property type="term" value="F:hydrolase activity, acting on carbon-nitrogen (but not peptide) bonds, in cyclic amidines"/>
    <property type="evidence" value="ECO:0007669"/>
    <property type="project" value="TreeGrafter"/>
</dbReference>
<feature type="domain" description="Amidohydrolase 3" evidence="2">
    <location>
        <begin position="22"/>
        <end position="330"/>
    </location>
</feature>
<sequence length="362" mass="38451">MTTHRDHTDTTTTDGPEPAATLTTPGFVDAHIHPDKTTWGSTWLSREPVSSLSDLIAADLAAQLSADEDVETRAFRILDQAVRNGTMAMRAHVDVSSELGLRNVHGVRAAAERLKDVLDVQIVAFPQFGMLTNPGTLDLMEQALGEGADHVGGIDPVGLEGDLEGHLGAIFSLAEKHGRDLDIHLHDQGPDALAQIREIARRTLAAGMRGRVTLAHGFAVCDTEEPGLPATLDAMAEAGVWLATCALGDSPVPTLDLMERHGVRVALGSDGIRDSWSPFGTGSMVDRAHLLGYRTGARTDAELERCLRLATTSGAELVGAEAVLGYEGPGSPDRVEFAVPDAARLVVERPAPLRVVRGGRTI</sequence>
<dbReference type="SUPFAM" id="SSF51556">
    <property type="entry name" value="Metallo-dependent hydrolases"/>
    <property type="match status" value="1"/>
</dbReference>
<dbReference type="Gene3D" id="2.30.40.10">
    <property type="entry name" value="Urease, subunit C, domain 1"/>
    <property type="match status" value="1"/>
</dbReference>
<evidence type="ECO:0000259" key="2">
    <source>
        <dbReference type="Pfam" id="PF07969"/>
    </source>
</evidence>
<comment type="caution">
    <text evidence="3">The sequence shown here is derived from an EMBL/GenBank/DDBJ whole genome shotgun (WGS) entry which is preliminary data.</text>
</comment>
<name>A0A7K2INR3_9ACTN</name>
<dbReference type="EMBL" id="WWHY01000001">
    <property type="protein sequence ID" value="MYR31467.1"/>
    <property type="molecule type" value="Genomic_DNA"/>
</dbReference>
<dbReference type="PANTHER" id="PTHR32027">
    <property type="entry name" value="CYTOSINE DEAMINASE"/>
    <property type="match status" value="1"/>
</dbReference>
<dbReference type="Gene3D" id="3.20.20.140">
    <property type="entry name" value="Metal-dependent hydrolases"/>
    <property type="match status" value="1"/>
</dbReference>
<dbReference type="Pfam" id="PF07969">
    <property type="entry name" value="Amidohydro_3"/>
    <property type="match status" value="1"/>
</dbReference>